<dbReference type="AlphaFoldDB" id="A0A6P1YQ21"/>
<dbReference type="EMBL" id="CP048630">
    <property type="protein sequence ID" value="QIB34796.1"/>
    <property type="molecule type" value="Genomic_DNA"/>
</dbReference>
<evidence type="ECO:0000313" key="2">
    <source>
        <dbReference type="Proteomes" id="UP000464751"/>
    </source>
</evidence>
<sequence length="254" mass="27256">MLGVVLFGLGATVSESARADAETCPSSFSDPVLVKEINGLGDIVLADGRTLRLAAVTVASREARDVAIFNAMLKREVAGRAIVFASVTDEPARYGRLAGLVRLAEDEGSMKPSLQERALSEGVAVGVPETGYLGCMERLLLAERPARVGRRGLWRRLPLDARDADAVRAQIGRFTIVAGRITGVGNGRAVDYLNFGRVWRQDTTLRLTGEARAKLEQTDVTTGTLAGQMVTARGVVFEAGGPAIDIRWVEQLQH</sequence>
<gene>
    <name evidence="1" type="ORF">G3A50_14575</name>
</gene>
<proteinExistence type="predicted"/>
<dbReference type="KEGG" id="apra:G3A50_14575"/>
<accession>A0A6P1YQ21</accession>
<evidence type="ECO:0000313" key="1">
    <source>
        <dbReference type="EMBL" id="QIB34796.1"/>
    </source>
</evidence>
<organism evidence="1 2">
    <name type="scientific">Ancylobacter pratisalsi</name>
    <dbReference type="NCBI Taxonomy" id="1745854"/>
    <lineage>
        <taxon>Bacteria</taxon>
        <taxon>Pseudomonadati</taxon>
        <taxon>Pseudomonadota</taxon>
        <taxon>Alphaproteobacteria</taxon>
        <taxon>Hyphomicrobiales</taxon>
        <taxon>Xanthobacteraceae</taxon>
        <taxon>Ancylobacter</taxon>
    </lineage>
</organism>
<dbReference type="InterPro" id="IPR035437">
    <property type="entry name" value="SNase_OB-fold_sf"/>
</dbReference>
<dbReference type="Proteomes" id="UP000464751">
    <property type="component" value="Chromosome"/>
</dbReference>
<keyword evidence="2" id="KW-1185">Reference proteome</keyword>
<name>A0A6P1YQ21_9HYPH</name>
<protein>
    <submittedName>
        <fullName evidence="1">Nuclease</fullName>
    </submittedName>
</protein>
<reference evidence="1 2" key="1">
    <citation type="submission" date="2020-02" db="EMBL/GenBank/DDBJ databases">
        <authorList>
            <person name="Li G."/>
        </authorList>
    </citation>
    <scope>NUCLEOTIDE SEQUENCE [LARGE SCALE GENOMIC DNA]</scope>
    <source>
        <strain evidence="1 2">DSM 102029</strain>
    </source>
</reference>
<dbReference type="SUPFAM" id="SSF50199">
    <property type="entry name" value="Staphylococcal nuclease"/>
    <property type="match status" value="1"/>
</dbReference>